<dbReference type="NCBIfam" id="NF003921">
    <property type="entry name" value="PRK05443.2-2"/>
    <property type="match status" value="1"/>
</dbReference>
<keyword evidence="2 6" id="KW-0808">Transferase</keyword>
<dbReference type="SUPFAM" id="SSF56024">
    <property type="entry name" value="Phospholipase D/nuclease"/>
    <property type="match status" value="2"/>
</dbReference>
<dbReference type="EMBL" id="CP042912">
    <property type="protein sequence ID" value="QEG22605.1"/>
    <property type="molecule type" value="Genomic_DNA"/>
</dbReference>
<dbReference type="Proteomes" id="UP000322214">
    <property type="component" value="Chromosome"/>
</dbReference>
<dbReference type="Gene3D" id="1.20.58.310">
    <property type="entry name" value="Polyphosphate kinase N-terminal domain"/>
    <property type="match status" value="1"/>
</dbReference>
<dbReference type="GO" id="GO:0008976">
    <property type="term" value="F:polyphosphate kinase activity"/>
    <property type="evidence" value="ECO:0007669"/>
    <property type="project" value="UniProtKB-UniRule"/>
</dbReference>
<keyword evidence="1 6" id="KW-0597">Phosphoprotein</keyword>
<dbReference type="AlphaFoldDB" id="A0A5B9PBL5"/>
<sequence length="724" mass="81877">MKKKKNLYLPREASWIEFNKRVLDRAFMESVPLLERVKFLAITASNLDEFMMVRFGGLKMVKRSSSGITDISGLDANEQIKMIRERVRDMQNRQIDCLGELLPKLAECGIRKLGRTELSDIQRDFLRSHFESEIVTSMAPIGVDESHPPAFIRGLRLHVCVRIKDSKESRLIPKDAATSEDSSLYAEADAAKTDSAHRFVIIPLPRNLARVWAVPTSDQYSFMFLEDIIGLFVEDLFPGQEVLDWTTFRVTRNGDVVLADDDGRADLLRGMEEVIEARKMTDCIRLEISSKASKATGRFLQKLLNVEEPDTYRLAGPLALVDLFAIGGLPGFQHLKNEPWPPHGVPEFDRDDDIFATIAQKDRLIHHPYQSYDAVVNFIRAAATDDRVIAIKQTLYRTARDSEIAAALETAVANGKNVTCIVELKARFDEARNIEWAKRLEAAGVDVIYGVRGLKTHAKMCVVIRKEATGIQRYMHLATGNYNESTARVYSDVSFFTCDEQLGRDAVHLFNAITGLSVPQSMGKIAAAPINLRETTLEYIQFETESARQGNAAAIRVKVNSLVDREIIDALYEASQAGVEVRLNVRGLCCLMPGKKGMSENIRVISVVDRFLEHSRIFYFYHGGDEKMFISSADWMGRNLDRRVELLVPIEDRDCKNRLLKILNSYFNDSESATELMSDGSYVPVEPKKKRQIRSQQWLYEEAGQLLKASTNPRTTVFQPHRPG</sequence>
<proteinExistence type="inferred from homology"/>
<evidence type="ECO:0000259" key="8">
    <source>
        <dbReference type="Pfam" id="PF02503"/>
    </source>
</evidence>
<evidence type="ECO:0000256" key="5">
    <source>
        <dbReference type="ARBA" id="ARBA00022840"/>
    </source>
</evidence>
<feature type="domain" description="Polyphosphate kinase N-terminal" evidence="9">
    <location>
        <begin position="8"/>
        <end position="111"/>
    </location>
</feature>
<dbReference type="Pfam" id="PF17941">
    <property type="entry name" value="PP_kinase_C_1"/>
    <property type="match status" value="1"/>
</dbReference>
<evidence type="ECO:0000256" key="4">
    <source>
        <dbReference type="ARBA" id="ARBA00022777"/>
    </source>
</evidence>
<dbReference type="Pfam" id="PF13089">
    <property type="entry name" value="PP_kinase_N"/>
    <property type="match status" value="1"/>
</dbReference>
<comment type="function">
    <text evidence="6 7">Catalyzes the reversible transfer of the terminal phosphate of ATP to form a long-chain polyphosphate (polyP).</text>
</comment>
<feature type="binding site" evidence="6">
    <location>
        <position position="427"/>
    </location>
    <ligand>
        <name>Mg(2+)</name>
        <dbReference type="ChEBI" id="CHEBI:18420"/>
    </ligand>
</feature>
<dbReference type="STRING" id="980251.GCA_001642875_04707"/>
<dbReference type="Pfam" id="PF13090">
    <property type="entry name" value="PP_kinase_C"/>
    <property type="match status" value="1"/>
</dbReference>
<evidence type="ECO:0000259" key="11">
    <source>
        <dbReference type="Pfam" id="PF17941"/>
    </source>
</evidence>
<comment type="cofactor">
    <cofactor evidence="6">
        <name>Mg(2+)</name>
        <dbReference type="ChEBI" id="CHEBI:18420"/>
    </cofactor>
</comment>
<feature type="binding site" evidence="6">
    <location>
        <position position="397"/>
    </location>
    <ligand>
        <name>Mg(2+)</name>
        <dbReference type="ChEBI" id="CHEBI:18420"/>
    </ligand>
</feature>
<dbReference type="InterPro" id="IPR041108">
    <property type="entry name" value="PP_kinase_C_1"/>
</dbReference>
<comment type="similarity">
    <text evidence="6 7">Belongs to the polyphosphate kinase 1 (PPK1) family.</text>
</comment>
<feature type="domain" description="Polyphosphate kinase middle" evidence="8">
    <location>
        <begin position="122"/>
        <end position="325"/>
    </location>
</feature>
<evidence type="ECO:0000259" key="10">
    <source>
        <dbReference type="Pfam" id="PF13090"/>
    </source>
</evidence>
<protein>
    <recommendedName>
        <fullName evidence="6 7">Polyphosphate kinase</fullName>
        <ecNumber evidence="6 7">2.7.4.1</ecNumber>
    </recommendedName>
    <alternativeName>
        <fullName evidence="6">ATP-polyphosphate phosphotransferase</fullName>
    </alternativeName>
    <alternativeName>
        <fullName evidence="6">Polyphosphoric acid kinase</fullName>
    </alternativeName>
</protein>
<dbReference type="Pfam" id="PF02503">
    <property type="entry name" value="PP_kinase"/>
    <property type="match status" value="1"/>
</dbReference>
<keyword evidence="6" id="KW-0460">Magnesium</keyword>
<feature type="binding site" evidence="6">
    <location>
        <position position="586"/>
    </location>
    <ligand>
        <name>ATP</name>
        <dbReference type="ChEBI" id="CHEBI:30616"/>
    </ligand>
</feature>
<dbReference type="InterPro" id="IPR024953">
    <property type="entry name" value="PP_kinase_middle"/>
</dbReference>
<keyword evidence="4 6" id="KW-0418">Kinase</keyword>
<dbReference type="InterPro" id="IPR025198">
    <property type="entry name" value="PPK_N_dom"/>
</dbReference>
<evidence type="ECO:0000256" key="6">
    <source>
        <dbReference type="HAMAP-Rule" id="MF_00347"/>
    </source>
</evidence>
<dbReference type="EC" id="2.7.4.1" evidence="6 7"/>
<dbReference type="NCBIfam" id="TIGR03705">
    <property type="entry name" value="poly_P_kin"/>
    <property type="match status" value="1"/>
</dbReference>
<evidence type="ECO:0000256" key="7">
    <source>
        <dbReference type="RuleBase" id="RU003800"/>
    </source>
</evidence>
<comment type="PTM">
    <text evidence="6 7">An intermediate of this reaction is the autophosphorylated ppk in which a phosphate is covalently linked to a histidine residue through a N-P bond.</text>
</comment>
<dbReference type="InterPro" id="IPR036830">
    <property type="entry name" value="PP_kinase_middle_dom_sf"/>
</dbReference>
<dbReference type="InterPro" id="IPR003414">
    <property type="entry name" value="PP_kinase"/>
</dbReference>
<comment type="catalytic activity">
    <reaction evidence="6 7">
        <text>[phosphate](n) + ATP = [phosphate](n+1) + ADP</text>
        <dbReference type="Rhea" id="RHEA:19573"/>
        <dbReference type="Rhea" id="RHEA-COMP:9859"/>
        <dbReference type="Rhea" id="RHEA-COMP:14280"/>
        <dbReference type="ChEBI" id="CHEBI:16838"/>
        <dbReference type="ChEBI" id="CHEBI:30616"/>
        <dbReference type="ChEBI" id="CHEBI:456216"/>
        <dbReference type="EC" id="2.7.4.1"/>
    </reaction>
</comment>
<feature type="binding site" evidence="6">
    <location>
        <position position="490"/>
    </location>
    <ligand>
        <name>ATP</name>
        <dbReference type="ChEBI" id="CHEBI:30616"/>
    </ligand>
</feature>
<dbReference type="KEGG" id="mff:MFFC18_24880"/>
<organism evidence="12 13">
    <name type="scientific">Mariniblastus fucicola</name>
    <dbReference type="NCBI Taxonomy" id="980251"/>
    <lineage>
        <taxon>Bacteria</taxon>
        <taxon>Pseudomonadati</taxon>
        <taxon>Planctomycetota</taxon>
        <taxon>Planctomycetia</taxon>
        <taxon>Pirellulales</taxon>
        <taxon>Pirellulaceae</taxon>
        <taxon>Mariniblastus</taxon>
    </lineage>
</organism>
<dbReference type="PIRSF" id="PIRSF015589">
    <property type="entry name" value="PP_kinase"/>
    <property type="match status" value="1"/>
</dbReference>
<dbReference type="PANTHER" id="PTHR30218">
    <property type="entry name" value="POLYPHOSPHATE KINASE"/>
    <property type="match status" value="1"/>
</dbReference>
<dbReference type="OrthoDB" id="9761456at2"/>
<dbReference type="PANTHER" id="PTHR30218:SF0">
    <property type="entry name" value="POLYPHOSPHATE KINASE"/>
    <property type="match status" value="1"/>
</dbReference>
<dbReference type="GO" id="GO:0046872">
    <property type="term" value="F:metal ion binding"/>
    <property type="evidence" value="ECO:0007669"/>
    <property type="project" value="UniProtKB-KW"/>
</dbReference>
<dbReference type="CDD" id="cd09168">
    <property type="entry name" value="PLDc_PaPPK1_C2_like"/>
    <property type="match status" value="1"/>
</dbReference>
<dbReference type="InterPro" id="IPR025200">
    <property type="entry name" value="PPK_C_dom2"/>
</dbReference>
<dbReference type="GO" id="GO:0006799">
    <property type="term" value="P:polyphosphate biosynthetic process"/>
    <property type="evidence" value="ECO:0007669"/>
    <property type="project" value="UniProtKB-UniRule"/>
</dbReference>
<gene>
    <name evidence="6 12" type="primary">ppk</name>
    <name evidence="12" type="ORF">MFFC18_24880</name>
</gene>
<keyword evidence="6" id="KW-0479">Metal-binding</keyword>
<evidence type="ECO:0000256" key="1">
    <source>
        <dbReference type="ARBA" id="ARBA00022553"/>
    </source>
</evidence>
<dbReference type="Gene3D" id="3.30.1840.10">
    <property type="entry name" value="Polyphosphate kinase middle domain"/>
    <property type="match status" value="1"/>
</dbReference>
<reference evidence="12 13" key="1">
    <citation type="submission" date="2019-08" db="EMBL/GenBank/DDBJ databases">
        <title>Deep-cultivation of Planctomycetes and their phenomic and genomic characterization uncovers novel biology.</title>
        <authorList>
            <person name="Wiegand S."/>
            <person name="Jogler M."/>
            <person name="Boedeker C."/>
            <person name="Pinto D."/>
            <person name="Vollmers J."/>
            <person name="Rivas-Marin E."/>
            <person name="Kohn T."/>
            <person name="Peeters S.H."/>
            <person name="Heuer A."/>
            <person name="Rast P."/>
            <person name="Oberbeckmann S."/>
            <person name="Bunk B."/>
            <person name="Jeske O."/>
            <person name="Meyerdierks A."/>
            <person name="Storesund J.E."/>
            <person name="Kallscheuer N."/>
            <person name="Luecker S."/>
            <person name="Lage O.M."/>
            <person name="Pohl T."/>
            <person name="Merkel B.J."/>
            <person name="Hornburger P."/>
            <person name="Mueller R.-W."/>
            <person name="Bruemmer F."/>
            <person name="Labrenz M."/>
            <person name="Spormann A.M."/>
            <person name="Op den Camp H."/>
            <person name="Overmann J."/>
            <person name="Amann R."/>
            <person name="Jetten M.S.M."/>
            <person name="Mascher T."/>
            <person name="Medema M.H."/>
            <person name="Devos D.P."/>
            <person name="Kaster A.-K."/>
            <person name="Ovreas L."/>
            <person name="Rohde M."/>
            <person name="Galperin M.Y."/>
            <person name="Jogler C."/>
        </authorList>
    </citation>
    <scope>NUCLEOTIDE SEQUENCE [LARGE SCALE GENOMIC DNA]</scope>
    <source>
        <strain evidence="12 13">FC18</strain>
    </source>
</reference>
<keyword evidence="5 6" id="KW-0067">ATP-binding</keyword>
<dbReference type="SUPFAM" id="SSF143724">
    <property type="entry name" value="PHP14-like"/>
    <property type="match status" value="1"/>
</dbReference>
<evidence type="ECO:0000313" key="12">
    <source>
        <dbReference type="EMBL" id="QEG22605.1"/>
    </source>
</evidence>
<dbReference type="GO" id="GO:0009358">
    <property type="term" value="C:polyphosphate kinase complex"/>
    <property type="evidence" value="ECO:0007669"/>
    <property type="project" value="InterPro"/>
</dbReference>
<feature type="domain" description="Polyphosphate kinase C-terminal" evidence="10">
    <location>
        <begin position="527"/>
        <end position="696"/>
    </location>
</feature>
<dbReference type="Gene3D" id="3.30.870.10">
    <property type="entry name" value="Endonuclease Chain A"/>
    <property type="match status" value="2"/>
</dbReference>
<keyword evidence="3 6" id="KW-0547">Nucleotide-binding</keyword>
<evidence type="ECO:0000313" key="13">
    <source>
        <dbReference type="Proteomes" id="UP000322214"/>
    </source>
</evidence>
<dbReference type="CDD" id="cd09165">
    <property type="entry name" value="PLDc_PaPPK1_C1_like"/>
    <property type="match status" value="1"/>
</dbReference>
<evidence type="ECO:0000259" key="9">
    <source>
        <dbReference type="Pfam" id="PF13089"/>
    </source>
</evidence>
<accession>A0A5B9PBL5</accession>
<feature type="binding site" evidence="6">
    <location>
        <position position="614"/>
    </location>
    <ligand>
        <name>ATP</name>
        <dbReference type="ChEBI" id="CHEBI:30616"/>
    </ligand>
</feature>
<dbReference type="HAMAP" id="MF_00347">
    <property type="entry name" value="Polyphosphate_kinase"/>
    <property type="match status" value="1"/>
</dbReference>
<feature type="domain" description="Polyphosphate kinase C-terminal" evidence="11">
    <location>
        <begin position="353"/>
        <end position="516"/>
    </location>
</feature>
<dbReference type="GO" id="GO:0005524">
    <property type="term" value="F:ATP binding"/>
    <property type="evidence" value="ECO:0007669"/>
    <property type="project" value="UniProtKB-KW"/>
</dbReference>
<keyword evidence="13" id="KW-1185">Reference proteome</keyword>
<dbReference type="RefSeq" id="WP_075086386.1">
    <property type="nucleotide sequence ID" value="NZ_CP042912.1"/>
</dbReference>
<feature type="active site" description="Phosphohistidine intermediate" evidence="6">
    <location>
        <position position="457"/>
    </location>
</feature>
<evidence type="ECO:0000256" key="3">
    <source>
        <dbReference type="ARBA" id="ARBA00022741"/>
    </source>
</evidence>
<dbReference type="SUPFAM" id="SSF140356">
    <property type="entry name" value="PPK N-terminal domain-like"/>
    <property type="match status" value="1"/>
</dbReference>
<dbReference type="NCBIfam" id="NF003917">
    <property type="entry name" value="PRK05443.1-1"/>
    <property type="match status" value="1"/>
</dbReference>
<evidence type="ECO:0000256" key="2">
    <source>
        <dbReference type="ARBA" id="ARBA00022679"/>
    </source>
</evidence>
<feature type="binding site" evidence="6">
    <location>
        <position position="46"/>
    </location>
    <ligand>
        <name>ATP</name>
        <dbReference type="ChEBI" id="CHEBI:30616"/>
    </ligand>
</feature>
<name>A0A5B9PBL5_9BACT</name>
<dbReference type="InterPro" id="IPR036832">
    <property type="entry name" value="PPK_N_dom_sf"/>
</dbReference>